<feature type="binding site" evidence="17">
    <location>
        <begin position="61"/>
        <end position="64"/>
    </location>
    <ligand>
        <name>8-oxo-dGTP</name>
        <dbReference type="ChEBI" id="CHEBI:77896"/>
    </ligand>
</feature>
<feature type="binding site" evidence="18">
    <location>
        <position position="64"/>
    </location>
    <ligand>
        <name>Mg(2+)</name>
        <dbReference type="ChEBI" id="CHEBI:18420"/>
    </ligand>
</feature>
<evidence type="ECO:0000313" key="20">
    <source>
        <dbReference type="EMBL" id="VFJ43936.1"/>
    </source>
</evidence>
<proteinExistence type="inferred from homology"/>
<dbReference type="GO" id="GO:0009228">
    <property type="term" value="P:thiamine biosynthetic process"/>
    <property type="evidence" value="ECO:0007669"/>
    <property type="project" value="UniProtKB-KW"/>
</dbReference>
<dbReference type="InterPro" id="IPR036206">
    <property type="entry name" value="ThiamineP_synth_sf"/>
</dbReference>
<keyword evidence="4" id="KW-0235">DNA replication</keyword>
<dbReference type="GO" id="GO:0006260">
    <property type="term" value="P:DNA replication"/>
    <property type="evidence" value="ECO:0007669"/>
    <property type="project" value="UniProtKB-KW"/>
</dbReference>
<dbReference type="PROSITE" id="PS51462">
    <property type="entry name" value="NUDIX"/>
    <property type="match status" value="1"/>
</dbReference>
<dbReference type="Gene3D" id="3.20.20.70">
    <property type="entry name" value="Aldolase class I"/>
    <property type="match status" value="1"/>
</dbReference>
<evidence type="ECO:0000256" key="3">
    <source>
        <dbReference type="ARBA" id="ARBA00022457"/>
    </source>
</evidence>
<dbReference type="InterPro" id="IPR029119">
    <property type="entry name" value="MutY_C"/>
</dbReference>
<dbReference type="InterPro" id="IPR047127">
    <property type="entry name" value="MutT-like"/>
</dbReference>
<evidence type="ECO:0000259" key="19">
    <source>
        <dbReference type="PROSITE" id="PS51462"/>
    </source>
</evidence>
<evidence type="ECO:0000256" key="14">
    <source>
        <dbReference type="ARBA" id="ARBA00041592"/>
    </source>
</evidence>
<dbReference type="GO" id="GO:0044716">
    <property type="term" value="F:8-oxo-GDP phosphatase activity"/>
    <property type="evidence" value="ECO:0007669"/>
    <property type="project" value="TreeGrafter"/>
</dbReference>
<organism evidence="20">
    <name type="scientific">Candidatus Kentrum sp. FM</name>
    <dbReference type="NCBI Taxonomy" id="2126340"/>
    <lineage>
        <taxon>Bacteria</taxon>
        <taxon>Pseudomonadati</taxon>
        <taxon>Pseudomonadota</taxon>
        <taxon>Gammaproteobacteria</taxon>
        <taxon>Candidatus Kentrum</taxon>
    </lineage>
</organism>
<evidence type="ECO:0000256" key="12">
    <source>
        <dbReference type="ARBA" id="ARBA00038905"/>
    </source>
</evidence>
<dbReference type="SUPFAM" id="SSF55811">
    <property type="entry name" value="Nudix"/>
    <property type="match status" value="1"/>
</dbReference>
<accession>A0A450RXL0</accession>
<feature type="binding site" evidence="17">
    <location>
        <position position="55"/>
    </location>
    <ligand>
        <name>8-oxo-dGTP</name>
        <dbReference type="ChEBI" id="CHEBI:77896"/>
    </ligand>
</feature>
<dbReference type="NCBIfam" id="TIGR00586">
    <property type="entry name" value="mutt"/>
    <property type="match status" value="1"/>
</dbReference>
<dbReference type="FunFam" id="3.90.79.10:FF:000014">
    <property type="entry name" value="8-oxo-dGTP diphosphatase MutT"/>
    <property type="match status" value="1"/>
</dbReference>
<evidence type="ECO:0000256" key="18">
    <source>
        <dbReference type="PIRSR" id="PIRSR603561-2"/>
    </source>
</evidence>
<dbReference type="CDD" id="cd03425">
    <property type="entry name" value="NUDIX_MutT_NudA_like"/>
    <property type="match status" value="1"/>
</dbReference>
<keyword evidence="8 18" id="KW-0460">Magnesium</keyword>
<comment type="catalytic activity">
    <reaction evidence="11">
        <text>8-oxo-GTP + H2O = 8-oxo-GMP + diphosphate + H(+)</text>
        <dbReference type="Rhea" id="RHEA:67616"/>
        <dbReference type="ChEBI" id="CHEBI:15377"/>
        <dbReference type="ChEBI" id="CHEBI:15378"/>
        <dbReference type="ChEBI" id="CHEBI:33019"/>
        <dbReference type="ChEBI" id="CHEBI:143553"/>
        <dbReference type="ChEBI" id="CHEBI:145694"/>
    </reaction>
</comment>
<dbReference type="EMBL" id="CAADFA010000006">
    <property type="protein sequence ID" value="VFJ43936.1"/>
    <property type="molecule type" value="Genomic_DNA"/>
</dbReference>
<keyword evidence="6" id="KW-0227">DNA damage</keyword>
<dbReference type="NCBIfam" id="NF006530">
    <property type="entry name" value="PRK08999.1"/>
    <property type="match status" value="1"/>
</dbReference>
<evidence type="ECO:0000256" key="15">
    <source>
        <dbReference type="ARBA" id="ARBA00041979"/>
    </source>
</evidence>
<dbReference type="CDD" id="cd00564">
    <property type="entry name" value="TMP_TenI"/>
    <property type="match status" value="1"/>
</dbReference>
<evidence type="ECO:0000256" key="17">
    <source>
        <dbReference type="PIRSR" id="PIRSR603561-1"/>
    </source>
</evidence>
<dbReference type="SUPFAM" id="SSF51391">
    <property type="entry name" value="Thiamin phosphate synthase"/>
    <property type="match status" value="1"/>
</dbReference>
<keyword evidence="9" id="KW-0234">DNA repair</keyword>
<gene>
    <name evidence="20" type="ORF">BECKFM1743C_GA0114222_1000611</name>
</gene>
<dbReference type="PANTHER" id="PTHR47707">
    <property type="entry name" value="8-OXO-DGTP DIPHOSPHATASE"/>
    <property type="match status" value="1"/>
</dbReference>
<dbReference type="InterPro" id="IPR022998">
    <property type="entry name" value="ThiamineP_synth_TenI"/>
</dbReference>
<keyword evidence="5 18" id="KW-0479">Metal-binding</keyword>
<sequence>MFRHKFEILPLKYTLAHMTPCPLPTDFAERIPVAVAVLANARGEVLISQRHPASHQGGLWEFPGGKIEPREGNYRALCRELKEEIDITVSSARPLIRIPHDYTDRGVSLDVWLVTRWWGTPKGREGQAIAWVAPKDLRAYSFPAADIPIITAIRLPDTYLITPEPDWDDVDSFLDTLDRCLSRGVRLVQLRIKQPPTGKAYRMGYRQLAARVLARCHARGARCLLNAEPSLAREMGMHGVHLTSRRLLGEDAIPARSSNDDFLIGASCHNKNELEHACRIGVDFAVLAPVKATKTHPEATPLTWERFAALTRSATIPVYALGGLSLGDRETAWERGAQGIAAIRALWDA</sequence>
<dbReference type="Gene3D" id="3.90.79.10">
    <property type="entry name" value="Nucleoside Triphosphate Pyrophosphohydrolase"/>
    <property type="match status" value="1"/>
</dbReference>
<evidence type="ECO:0000256" key="8">
    <source>
        <dbReference type="ARBA" id="ARBA00022842"/>
    </source>
</evidence>
<dbReference type="InterPro" id="IPR003561">
    <property type="entry name" value="Mutator_MutT"/>
</dbReference>
<evidence type="ECO:0000256" key="5">
    <source>
        <dbReference type="ARBA" id="ARBA00022723"/>
    </source>
</evidence>
<dbReference type="GO" id="GO:0044715">
    <property type="term" value="F:8-oxo-dGDP phosphatase activity"/>
    <property type="evidence" value="ECO:0007669"/>
    <property type="project" value="TreeGrafter"/>
</dbReference>
<keyword evidence="3" id="KW-0515">Mutator protein</keyword>
<keyword evidence="7" id="KW-0378">Hydrolase</keyword>
<dbReference type="InterPro" id="IPR013785">
    <property type="entry name" value="Aldolase_TIM"/>
</dbReference>
<dbReference type="EC" id="3.6.1.55" evidence="12"/>
<dbReference type="GO" id="GO:0035539">
    <property type="term" value="F:8-oxo-7,8-dihydrodeoxyguanosine triphosphate pyrophosphatase activity"/>
    <property type="evidence" value="ECO:0007669"/>
    <property type="project" value="UniProtKB-EC"/>
</dbReference>
<dbReference type="AlphaFoldDB" id="A0A450RXL0"/>
<protein>
    <recommendedName>
        <fullName evidence="13">8-oxo-dGTP diphosphatase</fullName>
        <ecNumber evidence="12">3.6.1.55</ecNumber>
    </recommendedName>
    <alternativeName>
        <fullName evidence="16">7,8-dihydro-8-oxoguanine-triphosphatase</fullName>
    </alternativeName>
    <alternativeName>
        <fullName evidence="15">Mutator protein MutT</fullName>
    </alternativeName>
    <alternativeName>
        <fullName evidence="14">dGTP pyrophosphohydrolase</fullName>
    </alternativeName>
</protein>
<dbReference type="GO" id="GO:0008413">
    <property type="term" value="F:8-oxo-7,8-dihydroguanosine triphosphate pyrophosphatase activity"/>
    <property type="evidence" value="ECO:0007669"/>
    <property type="project" value="InterPro"/>
</dbReference>
<evidence type="ECO:0000256" key="9">
    <source>
        <dbReference type="ARBA" id="ARBA00023204"/>
    </source>
</evidence>
<dbReference type="Pfam" id="PF14815">
    <property type="entry name" value="NUDIX_4"/>
    <property type="match status" value="1"/>
</dbReference>
<dbReference type="GO" id="GO:0006281">
    <property type="term" value="P:DNA repair"/>
    <property type="evidence" value="ECO:0007669"/>
    <property type="project" value="UniProtKB-KW"/>
</dbReference>
<dbReference type="GO" id="GO:0046872">
    <property type="term" value="F:metal ion binding"/>
    <property type="evidence" value="ECO:0007669"/>
    <property type="project" value="UniProtKB-KW"/>
</dbReference>
<evidence type="ECO:0000256" key="7">
    <source>
        <dbReference type="ARBA" id="ARBA00022801"/>
    </source>
</evidence>
<evidence type="ECO:0000256" key="11">
    <source>
        <dbReference type="ARBA" id="ARBA00036904"/>
    </source>
</evidence>
<evidence type="ECO:0000256" key="10">
    <source>
        <dbReference type="ARBA" id="ARBA00035861"/>
    </source>
</evidence>
<evidence type="ECO:0000256" key="1">
    <source>
        <dbReference type="ARBA" id="ARBA00001946"/>
    </source>
</evidence>
<feature type="binding site" evidence="18">
    <location>
        <position position="84"/>
    </location>
    <ligand>
        <name>Mg(2+)</name>
        <dbReference type="ChEBI" id="CHEBI:18420"/>
    </ligand>
</feature>
<comment type="similarity">
    <text evidence="2">Belongs to the Nudix hydrolase family.</text>
</comment>
<comment type="cofactor">
    <cofactor evidence="1 18">
        <name>Mg(2+)</name>
        <dbReference type="ChEBI" id="CHEBI:18420"/>
    </cofactor>
</comment>
<dbReference type="InterPro" id="IPR015797">
    <property type="entry name" value="NUDIX_hydrolase-like_dom_sf"/>
</dbReference>
<evidence type="ECO:0000256" key="4">
    <source>
        <dbReference type="ARBA" id="ARBA00022705"/>
    </source>
</evidence>
<name>A0A450RXL0_9GAMM</name>
<comment type="catalytic activity">
    <reaction evidence="10">
        <text>8-oxo-dGTP + H2O = 8-oxo-dGMP + diphosphate + H(+)</text>
        <dbReference type="Rhea" id="RHEA:31575"/>
        <dbReference type="ChEBI" id="CHEBI:15377"/>
        <dbReference type="ChEBI" id="CHEBI:15378"/>
        <dbReference type="ChEBI" id="CHEBI:33019"/>
        <dbReference type="ChEBI" id="CHEBI:63224"/>
        <dbReference type="ChEBI" id="CHEBI:77896"/>
        <dbReference type="EC" id="3.6.1.55"/>
    </reaction>
</comment>
<feature type="domain" description="Nudix hydrolase" evidence="19">
    <location>
        <begin position="29"/>
        <end position="157"/>
    </location>
</feature>
<dbReference type="PANTHER" id="PTHR47707:SF1">
    <property type="entry name" value="NUDIX HYDROLASE FAMILY PROTEIN"/>
    <property type="match status" value="1"/>
</dbReference>
<dbReference type="PROSITE" id="PS00893">
    <property type="entry name" value="NUDIX_BOX"/>
    <property type="match status" value="1"/>
</dbReference>
<reference evidence="20" key="1">
    <citation type="submission" date="2019-02" db="EMBL/GenBank/DDBJ databases">
        <authorList>
            <person name="Gruber-Vodicka R. H."/>
            <person name="Seah K. B. B."/>
        </authorList>
    </citation>
    <scope>NUCLEOTIDE SEQUENCE</scope>
    <source>
        <strain evidence="20">BECK_BZ165</strain>
    </source>
</reference>
<dbReference type="Pfam" id="PF02581">
    <property type="entry name" value="TMP-TENI"/>
    <property type="match status" value="1"/>
</dbReference>
<dbReference type="InterPro" id="IPR000086">
    <property type="entry name" value="NUDIX_hydrolase_dom"/>
</dbReference>
<dbReference type="InterPro" id="IPR020084">
    <property type="entry name" value="NUDIX_hydrolase_CS"/>
</dbReference>
<evidence type="ECO:0000256" key="16">
    <source>
        <dbReference type="ARBA" id="ARBA00042798"/>
    </source>
</evidence>
<evidence type="ECO:0000256" key="13">
    <source>
        <dbReference type="ARBA" id="ARBA00040794"/>
    </source>
</evidence>
<feature type="binding site" evidence="17">
    <location>
        <position position="50"/>
    </location>
    <ligand>
        <name>8-oxo-dGTP</name>
        <dbReference type="ChEBI" id="CHEBI:77896"/>
    </ligand>
</feature>
<evidence type="ECO:0000256" key="2">
    <source>
        <dbReference type="ARBA" id="ARBA00005582"/>
    </source>
</evidence>
<evidence type="ECO:0000256" key="6">
    <source>
        <dbReference type="ARBA" id="ARBA00022763"/>
    </source>
</evidence>